<reference evidence="4" key="1">
    <citation type="journal article" date="2019" name="Int. J. Syst. Evol. Microbiol.">
        <title>The Global Catalogue of Microorganisms (GCM) 10K type strain sequencing project: providing services to taxonomists for standard genome sequencing and annotation.</title>
        <authorList>
            <consortium name="The Broad Institute Genomics Platform"/>
            <consortium name="The Broad Institute Genome Sequencing Center for Infectious Disease"/>
            <person name="Wu L."/>
            <person name="Ma J."/>
        </authorList>
    </citation>
    <scope>NUCLEOTIDE SEQUENCE [LARGE SCALE GENOMIC DNA]</scope>
    <source>
        <strain evidence="4">CCUG 56108</strain>
    </source>
</reference>
<name>A0ABW3X0J0_9HYPH</name>
<keyword evidence="4" id="KW-1185">Reference proteome</keyword>
<keyword evidence="2" id="KW-0812">Transmembrane</keyword>
<protein>
    <recommendedName>
        <fullName evidence="5">Carbon monoxide dehydrogenase</fullName>
    </recommendedName>
</protein>
<organism evidence="3 4">
    <name type="scientific">Methylobacterium marchantiae</name>
    <dbReference type="NCBI Taxonomy" id="600331"/>
    <lineage>
        <taxon>Bacteria</taxon>
        <taxon>Pseudomonadati</taxon>
        <taxon>Pseudomonadota</taxon>
        <taxon>Alphaproteobacteria</taxon>
        <taxon>Hyphomicrobiales</taxon>
        <taxon>Methylobacteriaceae</taxon>
        <taxon>Methylobacterium</taxon>
    </lineage>
</organism>
<dbReference type="EMBL" id="JBHTND010000015">
    <property type="protein sequence ID" value="MFD1302389.1"/>
    <property type="molecule type" value="Genomic_DNA"/>
</dbReference>
<feature type="region of interest" description="Disordered" evidence="1">
    <location>
        <begin position="1"/>
        <end position="21"/>
    </location>
</feature>
<accession>A0ABW3X0J0</accession>
<evidence type="ECO:0000256" key="2">
    <source>
        <dbReference type="SAM" id="Phobius"/>
    </source>
</evidence>
<dbReference type="RefSeq" id="WP_238209145.1">
    <property type="nucleotide sequence ID" value="NZ_JBHTND010000015.1"/>
</dbReference>
<sequence length="57" mass="6455">MTSLPDKSPPPRRLTPEEQQRQRKRSIAIAAVLFALVTIFYVLTIAKLGPQILNRPL</sequence>
<evidence type="ECO:0000313" key="3">
    <source>
        <dbReference type="EMBL" id="MFD1302389.1"/>
    </source>
</evidence>
<proteinExistence type="predicted"/>
<evidence type="ECO:0008006" key="5">
    <source>
        <dbReference type="Google" id="ProtNLM"/>
    </source>
</evidence>
<feature type="transmembrane region" description="Helical" evidence="2">
    <location>
        <begin position="27"/>
        <end position="46"/>
    </location>
</feature>
<keyword evidence="2" id="KW-0472">Membrane</keyword>
<dbReference type="Proteomes" id="UP001597176">
    <property type="component" value="Unassembled WGS sequence"/>
</dbReference>
<keyword evidence="2" id="KW-1133">Transmembrane helix</keyword>
<evidence type="ECO:0000256" key="1">
    <source>
        <dbReference type="SAM" id="MobiDB-lite"/>
    </source>
</evidence>
<gene>
    <name evidence="3" type="ORF">ACFQ4G_12495</name>
</gene>
<evidence type="ECO:0000313" key="4">
    <source>
        <dbReference type="Proteomes" id="UP001597176"/>
    </source>
</evidence>
<comment type="caution">
    <text evidence="3">The sequence shown here is derived from an EMBL/GenBank/DDBJ whole genome shotgun (WGS) entry which is preliminary data.</text>
</comment>